<dbReference type="Gene3D" id="3.40.50.1820">
    <property type="entry name" value="alpha/beta hydrolase"/>
    <property type="match status" value="1"/>
</dbReference>
<dbReference type="RefSeq" id="WP_169606059.1">
    <property type="nucleotide sequence ID" value="NZ_CP051682.1"/>
</dbReference>
<reference evidence="5 6" key="1">
    <citation type="submission" date="2020-04" db="EMBL/GenBank/DDBJ databases">
        <title>Genome sequencing of novel species.</title>
        <authorList>
            <person name="Heo J."/>
            <person name="Kim S.-J."/>
            <person name="Kim J.-S."/>
            <person name="Hong S.-B."/>
            <person name="Kwon S.-W."/>
        </authorList>
    </citation>
    <scope>NUCLEOTIDE SEQUENCE [LARGE SCALE GENOMIC DNA]</scope>
    <source>
        <strain evidence="5 6">F39-2</strain>
    </source>
</reference>
<feature type="chain" id="PRO_5029827603" evidence="3">
    <location>
        <begin position="23"/>
        <end position="440"/>
    </location>
</feature>
<feature type="active site" description="Charge relay system" evidence="1">
    <location>
        <position position="387"/>
    </location>
</feature>
<dbReference type="KEGG" id="mrob:HH214_03675"/>
<evidence type="ECO:0000256" key="2">
    <source>
        <dbReference type="PIRSR" id="PIRSR639069-2"/>
    </source>
</evidence>
<dbReference type="PANTHER" id="PTHR40111">
    <property type="entry name" value="CEPHALOSPORIN-C DEACETYLASE"/>
    <property type="match status" value="1"/>
</dbReference>
<feature type="active site" description="Charge relay system" evidence="1">
    <location>
        <position position="418"/>
    </location>
</feature>
<organism evidence="5 6">
    <name type="scientific">Mucilaginibacter robiniae</name>
    <dbReference type="NCBI Taxonomy" id="2728022"/>
    <lineage>
        <taxon>Bacteria</taxon>
        <taxon>Pseudomonadati</taxon>
        <taxon>Bacteroidota</taxon>
        <taxon>Sphingobacteriia</taxon>
        <taxon>Sphingobacteriales</taxon>
        <taxon>Sphingobacteriaceae</taxon>
        <taxon>Mucilaginibacter</taxon>
    </lineage>
</organism>
<accession>A0A7L5DVE3</accession>
<evidence type="ECO:0000259" key="4">
    <source>
        <dbReference type="Pfam" id="PF05448"/>
    </source>
</evidence>
<dbReference type="InterPro" id="IPR029058">
    <property type="entry name" value="AB_hydrolase_fold"/>
</dbReference>
<feature type="signal peptide" evidence="3">
    <location>
        <begin position="1"/>
        <end position="22"/>
    </location>
</feature>
<dbReference type="Proteomes" id="UP000503278">
    <property type="component" value="Chromosome"/>
</dbReference>
<name>A0A7L5DVE3_9SPHI</name>
<keyword evidence="3" id="KW-0732">Signal</keyword>
<evidence type="ECO:0000256" key="1">
    <source>
        <dbReference type="PIRSR" id="PIRSR639069-1"/>
    </source>
</evidence>
<protein>
    <submittedName>
        <fullName evidence="5">Acetylxylan esterase</fullName>
    </submittedName>
</protein>
<dbReference type="Pfam" id="PF05448">
    <property type="entry name" value="AXE1"/>
    <property type="match status" value="1"/>
</dbReference>
<keyword evidence="6" id="KW-1185">Reference proteome</keyword>
<dbReference type="GO" id="GO:0005976">
    <property type="term" value="P:polysaccharide metabolic process"/>
    <property type="evidence" value="ECO:0007669"/>
    <property type="project" value="TreeGrafter"/>
</dbReference>
<dbReference type="AlphaFoldDB" id="A0A7L5DVE3"/>
<feature type="domain" description="Acetyl xylan esterase" evidence="4">
    <location>
        <begin position="137"/>
        <end position="432"/>
    </location>
</feature>
<dbReference type="InterPro" id="IPR039069">
    <property type="entry name" value="CE7"/>
</dbReference>
<dbReference type="SUPFAM" id="SSF53474">
    <property type="entry name" value="alpha/beta-Hydrolases"/>
    <property type="match status" value="1"/>
</dbReference>
<feature type="active site" description="Nucleophile" evidence="1">
    <location>
        <position position="295"/>
    </location>
</feature>
<sequence>MLKIKTILINLFLVSSIGLAYAQDSSDEEMFITPKPGHKNAVFDDNSSITYKLAVKSTYKTRQDGALTTELLTDDWKKVWTSTTNISLSKKGSHTYSVHIPHQSAGIYRVNFRLNLTDYDDTIRRVVAISPEKITTELHKPTDFNQFWSKSKEQLAKINPDYHVTEDTQQSTRDVKVYKVEMRSWNNVKIRGWLTVPTQGKNWPVIYKLPGYNVAMKPEIDKPDFAVFALDVRGNGMSRDMVAPATDRYNVTGIESRESYIYHGVYMDCLRGLDFILSHADLNLNTSRVCAYGGSQGATLAIIVAALDKRVTACTVELPLYADIHDAYAIGTSFPTTTWPMNHFQDYLKQHRGFTPKRFFDIWDYYDPQNFISQVNCPILMGVGLLDEFCPPRCSFGMYNKIAKNVQKEYRVAPDKAHEMNFDYFMFQLLWFKESLRAPN</sequence>
<dbReference type="GO" id="GO:0052689">
    <property type="term" value="F:carboxylic ester hydrolase activity"/>
    <property type="evidence" value="ECO:0007669"/>
    <property type="project" value="TreeGrafter"/>
</dbReference>
<dbReference type="PANTHER" id="PTHR40111:SF1">
    <property type="entry name" value="CEPHALOSPORIN-C DEACETYLASE"/>
    <property type="match status" value="1"/>
</dbReference>
<dbReference type="InterPro" id="IPR008391">
    <property type="entry name" value="AXE1_dom"/>
</dbReference>
<feature type="binding site" evidence="2">
    <location>
        <position position="212"/>
    </location>
    <ligand>
        <name>substrate</name>
    </ligand>
</feature>
<evidence type="ECO:0000256" key="3">
    <source>
        <dbReference type="SAM" id="SignalP"/>
    </source>
</evidence>
<evidence type="ECO:0000313" key="5">
    <source>
        <dbReference type="EMBL" id="QJD95042.1"/>
    </source>
</evidence>
<proteinExistence type="predicted"/>
<evidence type="ECO:0000313" key="6">
    <source>
        <dbReference type="Proteomes" id="UP000503278"/>
    </source>
</evidence>
<dbReference type="EMBL" id="CP051682">
    <property type="protein sequence ID" value="QJD95042.1"/>
    <property type="molecule type" value="Genomic_DNA"/>
</dbReference>
<gene>
    <name evidence="5" type="ORF">HH214_03675</name>
</gene>